<evidence type="ECO:0000256" key="1">
    <source>
        <dbReference type="ARBA" id="ARBA00001974"/>
    </source>
</evidence>
<dbReference type="HOGENOM" id="CLU_018204_9_0_4"/>
<dbReference type="RefSeq" id="WP_043371388.1">
    <property type="nucleotide sequence ID" value="NZ_CP006704.1"/>
</dbReference>
<dbReference type="GO" id="GO:0016627">
    <property type="term" value="F:oxidoreductase activity, acting on the CH-CH group of donors"/>
    <property type="evidence" value="ECO:0007669"/>
    <property type="project" value="InterPro"/>
</dbReference>
<accession>A0A076PJ79</accession>
<organism evidence="9 10">
    <name type="scientific">Comamonas testosteroni TK102</name>
    <dbReference type="NCBI Taxonomy" id="1392005"/>
    <lineage>
        <taxon>Bacteria</taxon>
        <taxon>Pseudomonadati</taxon>
        <taxon>Pseudomonadota</taxon>
        <taxon>Betaproteobacteria</taxon>
        <taxon>Burkholderiales</taxon>
        <taxon>Comamonadaceae</taxon>
        <taxon>Comamonas</taxon>
    </lineage>
</organism>
<dbReference type="InterPro" id="IPR009100">
    <property type="entry name" value="AcylCoA_DH/oxidase_NM_dom_sf"/>
</dbReference>
<dbReference type="InterPro" id="IPR046373">
    <property type="entry name" value="Acyl-CoA_Oxase/DH_mid-dom_sf"/>
</dbReference>
<dbReference type="GO" id="GO:0050660">
    <property type="term" value="F:flavin adenine dinucleotide binding"/>
    <property type="evidence" value="ECO:0007669"/>
    <property type="project" value="InterPro"/>
</dbReference>
<evidence type="ECO:0000256" key="3">
    <source>
        <dbReference type="ARBA" id="ARBA00022630"/>
    </source>
</evidence>
<evidence type="ECO:0000313" key="9">
    <source>
        <dbReference type="EMBL" id="AIJ45678.1"/>
    </source>
</evidence>
<dbReference type="InterPro" id="IPR037069">
    <property type="entry name" value="AcylCoA_DH/ox_N_sf"/>
</dbReference>
<dbReference type="InterPro" id="IPR009075">
    <property type="entry name" value="AcylCo_DH/oxidase_C"/>
</dbReference>
<feature type="domain" description="Acyl-CoA oxidase/dehydrogenase middle" evidence="7">
    <location>
        <begin position="122"/>
        <end position="217"/>
    </location>
</feature>
<feature type="domain" description="Acyl-CoA dehydrogenase/oxidase N-terminal" evidence="8">
    <location>
        <begin position="6"/>
        <end position="118"/>
    </location>
</feature>
<evidence type="ECO:0000256" key="2">
    <source>
        <dbReference type="ARBA" id="ARBA00009347"/>
    </source>
</evidence>
<dbReference type="AlphaFoldDB" id="A0A076PJ79"/>
<dbReference type="EMBL" id="CP006704">
    <property type="protein sequence ID" value="AIJ45678.1"/>
    <property type="molecule type" value="Genomic_DNA"/>
</dbReference>
<comment type="cofactor">
    <cofactor evidence="1">
        <name>FAD</name>
        <dbReference type="ChEBI" id="CHEBI:57692"/>
    </cofactor>
</comment>
<gene>
    <name evidence="9" type="ORF">O987_07650</name>
</gene>
<comment type="similarity">
    <text evidence="2">Belongs to the acyl-CoA dehydrogenase family.</text>
</comment>
<dbReference type="SUPFAM" id="SSF47203">
    <property type="entry name" value="Acyl-CoA dehydrogenase C-terminal domain-like"/>
    <property type="match status" value="1"/>
</dbReference>
<evidence type="ECO:0000256" key="5">
    <source>
        <dbReference type="ARBA" id="ARBA00023002"/>
    </source>
</evidence>
<dbReference type="Gene3D" id="1.10.540.10">
    <property type="entry name" value="Acyl-CoA dehydrogenase/oxidase, N-terminal domain"/>
    <property type="match status" value="1"/>
</dbReference>
<dbReference type="Gene3D" id="1.20.140.10">
    <property type="entry name" value="Butyryl-CoA Dehydrogenase, subunit A, domain 3"/>
    <property type="match status" value="1"/>
</dbReference>
<reference evidence="9 10" key="1">
    <citation type="journal article" date="2014" name="Genome Announc.">
        <title>Complete Genome Sequence of Polychlorinated Biphenyl Degrader Comamonas testosteroni TK102 (NBRC 109938).</title>
        <authorList>
            <person name="Fukuda K."/>
            <person name="Hosoyama A."/>
            <person name="Tsuchikane K."/>
            <person name="Ohji S."/>
            <person name="Yamazoe A."/>
            <person name="Fujita N."/>
            <person name="Shintani M."/>
            <person name="Kimbara K."/>
        </authorList>
    </citation>
    <scope>NUCLEOTIDE SEQUENCE [LARGE SCALE GENOMIC DNA]</scope>
    <source>
        <strain evidence="9">TK102</strain>
    </source>
</reference>
<dbReference type="InterPro" id="IPR006091">
    <property type="entry name" value="Acyl-CoA_Oxase/DH_mid-dom"/>
</dbReference>
<dbReference type="Proteomes" id="UP000028782">
    <property type="component" value="Chromosome"/>
</dbReference>
<sequence>MFIDLTPEQHALRLKCRDYFQALMTPELKARMRGAEGGDEYRELIRKMGRDGWLAIGWPKEFGGQGLSATEQLIFFEEANIAGAPLPFVTISTVGPALMEYGTEAQKQEFLPGMASGDIIFAIGYSEPGAGSDLAMLKTQAQLQGDLQTGHFVVNGQKLWTSGIESADYVWLAARTDPELARHKGISIMVVDARDKGFSHTLIQTVGNYTAATYFDNVEVPAARLIGQLNGGWKLITAQLNHERLGLGAWSDKVFDPFAKVLQWAKARDEQGRRAVDQAWVRRSLAECYARLEAMRLTNFRIAASLEAGAMDVSLASATKVYGSEGVVEVLHRLMDIVGSSALVRGGSAASYLMGELEYELRASTINTFGGGTNEIQRELIAQFGLGMPRPQR</sequence>
<evidence type="ECO:0000256" key="4">
    <source>
        <dbReference type="ARBA" id="ARBA00022827"/>
    </source>
</evidence>
<protein>
    <submittedName>
        <fullName evidence="9">Acyl-CoA dehydrogenase</fullName>
    </submittedName>
</protein>
<proteinExistence type="inferred from homology"/>
<dbReference type="SUPFAM" id="SSF56645">
    <property type="entry name" value="Acyl-CoA dehydrogenase NM domain-like"/>
    <property type="match status" value="1"/>
</dbReference>
<keyword evidence="3" id="KW-0285">Flavoprotein</keyword>
<keyword evidence="4" id="KW-0274">FAD</keyword>
<dbReference type="PANTHER" id="PTHR43292:SF3">
    <property type="entry name" value="ACYL-COA DEHYDROGENASE FADE29"/>
    <property type="match status" value="1"/>
</dbReference>
<dbReference type="Gene3D" id="2.40.110.10">
    <property type="entry name" value="Butyryl-CoA Dehydrogenase, subunit A, domain 2"/>
    <property type="match status" value="1"/>
</dbReference>
<dbReference type="PANTHER" id="PTHR43292">
    <property type="entry name" value="ACYL-COA DEHYDROGENASE"/>
    <property type="match status" value="1"/>
</dbReference>
<dbReference type="Pfam" id="PF02771">
    <property type="entry name" value="Acyl-CoA_dh_N"/>
    <property type="match status" value="1"/>
</dbReference>
<evidence type="ECO:0000259" key="8">
    <source>
        <dbReference type="Pfam" id="PF02771"/>
    </source>
</evidence>
<evidence type="ECO:0000313" key="10">
    <source>
        <dbReference type="Proteomes" id="UP000028782"/>
    </source>
</evidence>
<keyword evidence="5" id="KW-0560">Oxidoreductase</keyword>
<dbReference type="GO" id="GO:0005886">
    <property type="term" value="C:plasma membrane"/>
    <property type="evidence" value="ECO:0007669"/>
    <property type="project" value="TreeGrafter"/>
</dbReference>
<dbReference type="KEGG" id="ctes:O987_07650"/>
<dbReference type="InterPro" id="IPR013786">
    <property type="entry name" value="AcylCoA_DH/ox_N"/>
</dbReference>
<dbReference type="Pfam" id="PF02770">
    <property type="entry name" value="Acyl-CoA_dh_M"/>
    <property type="match status" value="1"/>
</dbReference>
<name>A0A076PJ79_COMTE</name>
<dbReference type="InterPro" id="IPR036250">
    <property type="entry name" value="AcylCo_DH-like_C"/>
</dbReference>
<dbReference type="Pfam" id="PF00441">
    <property type="entry name" value="Acyl-CoA_dh_1"/>
    <property type="match status" value="1"/>
</dbReference>
<feature type="domain" description="Acyl-CoA dehydrogenase/oxidase C-terminal" evidence="6">
    <location>
        <begin position="230"/>
        <end position="383"/>
    </location>
</feature>
<evidence type="ECO:0000259" key="6">
    <source>
        <dbReference type="Pfam" id="PF00441"/>
    </source>
</evidence>
<dbReference type="InterPro" id="IPR052161">
    <property type="entry name" value="Mycobact_Acyl-CoA_DH"/>
</dbReference>
<evidence type="ECO:0000259" key="7">
    <source>
        <dbReference type="Pfam" id="PF02770"/>
    </source>
</evidence>